<gene>
    <name evidence="9" type="primary">DIP5_6</name>
    <name evidence="9" type="ORF">LOC62_01G000300</name>
</gene>
<dbReference type="PANTHER" id="PTHR43341:SF20">
    <property type="entry name" value="AAT FAMILY AMINO ACID TRANSPORTER"/>
    <property type="match status" value="1"/>
</dbReference>
<keyword evidence="2" id="KW-0813">Transport</keyword>
<feature type="transmembrane region" description="Helical" evidence="7">
    <location>
        <begin position="449"/>
        <end position="471"/>
    </location>
</feature>
<feature type="transmembrane region" description="Helical" evidence="7">
    <location>
        <begin position="281"/>
        <end position="300"/>
    </location>
</feature>
<keyword evidence="6 7" id="KW-0472">Membrane</keyword>
<dbReference type="FunFam" id="1.20.1740.10:FF:000006">
    <property type="entry name" value="General amino acid permease"/>
    <property type="match status" value="1"/>
</dbReference>
<evidence type="ECO:0000256" key="6">
    <source>
        <dbReference type="ARBA" id="ARBA00023136"/>
    </source>
</evidence>
<evidence type="ECO:0000256" key="7">
    <source>
        <dbReference type="SAM" id="Phobius"/>
    </source>
</evidence>
<dbReference type="InterPro" id="IPR050524">
    <property type="entry name" value="APC_YAT"/>
</dbReference>
<feature type="transmembrane region" description="Helical" evidence="7">
    <location>
        <begin position="79"/>
        <end position="102"/>
    </location>
</feature>
<feature type="transmembrane region" description="Helical" evidence="7">
    <location>
        <begin position="114"/>
        <end position="134"/>
    </location>
</feature>
<dbReference type="GO" id="GO:0015171">
    <property type="term" value="F:amino acid transmembrane transporter activity"/>
    <property type="evidence" value="ECO:0007669"/>
    <property type="project" value="TreeGrafter"/>
</dbReference>
<dbReference type="Proteomes" id="UP000827549">
    <property type="component" value="Chromosome 1"/>
</dbReference>
<dbReference type="InterPro" id="IPR004841">
    <property type="entry name" value="AA-permease/SLC12A_dom"/>
</dbReference>
<dbReference type="GO" id="GO:0016020">
    <property type="term" value="C:membrane"/>
    <property type="evidence" value="ECO:0007669"/>
    <property type="project" value="UniProtKB-SubCell"/>
</dbReference>
<keyword evidence="5 7" id="KW-1133">Transmembrane helix</keyword>
<feature type="transmembrane region" description="Helical" evidence="7">
    <location>
        <begin position="52"/>
        <end position="73"/>
    </location>
</feature>
<proteinExistence type="predicted"/>
<evidence type="ECO:0000256" key="3">
    <source>
        <dbReference type="ARBA" id="ARBA00022692"/>
    </source>
</evidence>
<comment type="subcellular location">
    <subcellularLocation>
        <location evidence="1">Membrane</location>
        <topology evidence="1">Multi-pass membrane protein</topology>
    </subcellularLocation>
</comment>
<reference evidence="9" key="1">
    <citation type="submission" date="2023-10" db="EMBL/GenBank/DDBJ databases">
        <authorList>
            <person name="Noh H."/>
        </authorList>
    </citation>
    <scope>NUCLEOTIDE SEQUENCE</scope>
    <source>
        <strain evidence="9">DUCC4014</strain>
    </source>
</reference>
<dbReference type="PANTHER" id="PTHR43341">
    <property type="entry name" value="AMINO ACID PERMEASE"/>
    <property type="match status" value="1"/>
</dbReference>
<feature type="transmembrane region" description="Helical" evidence="7">
    <location>
        <begin position="377"/>
        <end position="395"/>
    </location>
</feature>
<feature type="transmembrane region" description="Helical" evidence="7">
    <location>
        <begin position="154"/>
        <end position="172"/>
    </location>
</feature>
<name>A0AAF0XZB0_9TREE</name>
<evidence type="ECO:0000256" key="2">
    <source>
        <dbReference type="ARBA" id="ARBA00022448"/>
    </source>
</evidence>
<evidence type="ECO:0000313" key="10">
    <source>
        <dbReference type="Proteomes" id="UP000827549"/>
    </source>
</evidence>
<keyword evidence="4" id="KW-0029">Amino-acid transport</keyword>
<evidence type="ECO:0000313" key="9">
    <source>
        <dbReference type="EMBL" id="WOO76675.1"/>
    </source>
</evidence>
<dbReference type="Gene3D" id="1.20.1740.10">
    <property type="entry name" value="Amino acid/polyamine transporter I"/>
    <property type="match status" value="1"/>
</dbReference>
<protein>
    <submittedName>
        <fullName evidence="9">Dicarboxylic amino acid permease</fullName>
    </submittedName>
</protein>
<feature type="domain" description="Amino acid permease/ SLC12A" evidence="8">
    <location>
        <begin position="51"/>
        <end position="510"/>
    </location>
</feature>
<organism evidence="9 10">
    <name type="scientific">Vanrija pseudolonga</name>
    <dbReference type="NCBI Taxonomy" id="143232"/>
    <lineage>
        <taxon>Eukaryota</taxon>
        <taxon>Fungi</taxon>
        <taxon>Dikarya</taxon>
        <taxon>Basidiomycota</taxon>
        <taxon>Agaricomycotina</taxon>
        <taxon>Tremellomycetes</taxon>
        <taxon>Trichosporonales</taxon>
        <taxon>Trichosporonaceae</taxon>
        <taxon>Vanrija</taxon>
    </lineage>
</organism>
<feature type="transmembrane region" description="Helical" evidence="7">
    <location>
        <begin position="184"/>
        <end position="204"/>
    </location>
</feature>
<feature type="transmembrane region" description="Helical" evidence="7">
    <location>
        <begin position="407"/>
        <end position="428"/>
    </location>
</feature>
<keyword evidence="10" id="KW-1185">Reference proteome</keyword>
<evidence type="ECO:0000256" key="4">
    <source>
        <dbReference type="ARBA" id="ARBA00022970"/>
    </source>
</evidence>
<dbReference type="PIRSF" id="PIRSF006060">
    <property type="entry name" value="AA_transporter"/>
    <property type="match status" value="1"/>
</dbReference>
<dbReference type="EMBL" id="CP086714">
    <property type="protein sequence ID" value="WOO76675.1"/>
    <property type="molecule type" value="Genomic_DNA"/>
</dbReference>
<sequence length="550" mass="59312">MATTTDSFYAENEKGKGQWTATVDKPAGEAWATEPNHLDDENLQRGLKLRHISLISIGGIIGTGLFLGSGGALHNGGPLGLWLGYSIFGVILGLGEMASYLPLAGGHLLYASRFVDPALGFALSWTYSVMWLIVNPAELSAVAVLMNYWVKSTVVNNAVWIAIAMALVFILNLFPASVYGETEFIFSSIKVITIIGLIICGIAINCGAGPHGKYIGFKYWKDPGPFAPKFASLTGAKGQFLGFWAVLTQAAFSYLGSEVVAVTAAESKNPTRAIPRAIKQVYLRICVFYILGTFIIGLNCPSNEPRLGTTSDATASPFVIAISRAGIKVLPHIINGCLISSAWSAANADIYIASRSIYTLASQGWLPKVFLTTSKRGAPYVASITAGLSGLLAFMTVSNNANKVFNWFVNLITVGGLMVYTIIAITYLRFRKGVEAQGIDRSQMPFTSGFAKTGAWIAACFIPLIIFFSGWEVFLHNGKKFDHATFITNYLPVVLVLGAYGGHKLYAKTKPVPISEMDLHTGARHKGDYTETTSTEKLPIWERIGNLIGG</sequence>
<dbReference type="Pfam" id="PF00324">
    <property type="entry name" value="AA_permease"/>
    <property type="match status" value="1"/>
</dbReference>
<evidence type="ECO:0000256" key="1">
    <source>
        <dbReference type="ARBA" id="ARBA00004141"/>
    </source>
</evidence>
<accession>A0AAF0XZB0</accession>
<keyword evidence="3 7" id="KW-0812">Transmembrane</keyword>
<dbReference type="GeneID" id="87803559"/>
<evidence type="ECO:0000256" key="5">
    <source>
        <dbReference type="ARBA" id="ARBA00022989"/>
    </source>
</evidence>
<dbReference type="AlphaFoldDB" id="A0AAF0XZB0"/>
<dbReference type="RefSeq" id="XP_062622707.1">
    <property type="nucleotide sequence ID" value="XM_062766724.1"/>
</dbReference>
<evidence type="ECO:0000259" key="8">
    <source>
        <dbReference type="Pfam" id="PF00324"/>
    </source>
</evidence>